<comment type="caution">
    <text evidence="6">The sequence shown here is derived from an EMBL/GenBank/DDBJ whole genome shotgun (WGS) entry which is preliminary data.</text>
</comment>
<proteinExistence type="inferred from homology"/>
<sequence>MSLSKLMESEAKKNRLDILPSFGSNNRGKHFNDGARRIPFSPTQLLRPVDLKPINMVHPLDREDRKPRPVVRRPPTKDEARLTDPFLYYDLDISKEPYNPELLSTFLSPLGRIKTRTQTGLSKGSQKKVAAAIRRARCMGFLPYFGKPIERFSEEHQQRRDGKGVDLPSFAR</sequence>
<evidence type="ECO:0000313" key="7">
    <source>
        <dbReference type="Proteomes" id="UP000886653"/>
    </source>
</evidence>
<feature type="compositionally biased region" description="Basic and acidic residues" evidence="5">
    <location>
        <begin position="153"/>
        <end position="164"/>
    </location>
</feature>
<evidence type="ECO:0000256" key="5">
    <source>
        <dbReference type="SAM" id="MobiDB-lite"/>
    </source>
</evidence>
<name>A0A9P6T8Z2_9BASI</name>
<dbReference type="GO" id="GO:0032543">
    <property type="term" value="P:mitochondrial translation"/>
    <property type="evidence" value="ECO:0007669"/>
    <property type="project" value="TreeGrafter"/>
</dbReference>
<dbReference type="GO" id="GO:0003735">
    <property type="term" value="F:structural constituent of ribosome"/>
    <property type="evidence" value="ECO:0007669"/>
    <property type="project" value="InterPro"/>
</dbReference>
<dbReference type="EMBL" id="MU167329">
    <property type="protein sequence ID" value="KAG0143064.1"/>
    <property type="molecule type" value="Genomic_DNA"/>
</dbReference>
<dbReference type="OrthoDB" id="21463at2759"/>
<keyword evidence="2" id="KW-0689">Ribosomal protein</keyword>
<dbReference type="PRINTS" id="PR00974">
    <property type="entry name" value="RIBOSOMALS18"/>
</dbReference>
<evidence type="ECO:0000313" key="6">
    <source>
        <dbReference type="EMBL" id="KAG0143064.1"/>
    </source>
</evidence>
<dbReference type="GO" id="GO:0005763">
    <property type="term" value="C:mitochondrial small ribosomal subunit"/>
    <property type="evidence" value="ECO:0007669"/>
    <property type="project" value="TreeGrafter"/>
</dbReference>
<organism evidence="6 7">
    <name type="scientific">Cronartium quercuum f. sp. fusiforme G11</name>
    <dbReference type="NCBI Taxonomy" id="708437"/>
    <lineage>
        <taxon>Eukaryota</taxon>
        <taxon>Fungi</taxon>
        <taxon>Dikarya</taxon>
        <taxon>Basidiomycota</taxon>
        <taxon>Pucciniomycotina</taxon>
        <taxon>Pucciniomycetes</taxon>
        <taxon>Pucciniales</taxon>
        <taxon>Coleosporiaceae</taxon>
        <taxon>Cronartium</taxon>
    </lineage>
</organism>
<accession>A0A9P6T8Z2</accession>
<evidence type="ECO:0000256" key="3">
    <source>
        <dbReference type="ARBA" id="ARBA00023274"/>
    </source>
</evidence>
<evidence type="ECO:0000256" key="2">
    <source>
        <dbReference type="ARBA" id="ARBA00022980"/>
    </source>
</evidence>
<dbReference type="AlphaFoldDB" id="A0A9P6T8Z2"/>
<dbReference type="Proteomes" id="UP000886653">
    <property type="component" value="Unassembled WGS sequence"/>
</dbReference>
<keyword evidence="3" id="KW-0687">Ribonucleoprotein</keyword>
<dbReference type="PANTHER" id="PTHR13479:SF40">
    <property type="entry name" value="SMALL RIBOSOMAL SUBUNIT PROTEIN BS18M"/>
    <property type="match status" value="1"/>
</dbReference>
<gene>
    <name evidence="6" type="ORF">CROQUDRAFT_49364</name>
</gene>
<dbReference type="Pfam" id="PF01084">
    <property type="entry name" value="Ribosomal_S18"/>
    <property type="match status" value="1"/>
</dbReference>
<protein>
    <recommendedName>
        <fullName evidence="4">Small ribosomal subunit protein bS18m</fullName>
    </recommendedName>
</protein>
<dbReference type="InterPro" id="IPR001648">
    <property type="entry name" value="Ribosomal_bS18"/>
</dbReference>
<keyword evidence="7" id="KW-1185">Reference proteome</keyword>
<dbReference type="InterPro" id="IPR036870">
    <property type="entry name" value="Ribosomal_bS18_sf"/>
</dbReference>
<feature type="region of interest" description="Disordered" evidence="5">
    <location>
        <begin position="153"/>
        <end position="172"/>
    </location>
</feature>
<reference evidence="6" key="1">
    <citation type="submission" date="2013-11" db="EMBL/GenBank/DDBJ databases">
        <title>Genome sequence of the fusiform rust pathogen reveals effectors for host alternation and coevolution with pine.</title>
        <authorList>
            <consortium name="DOE Joint Genome Institute"/>
            <person name="Smith K."/>
            <person name="Pendleton A."/>
            <person name="Kubisiak T."/>
            <person name="Anderson C."/>
            <person name="Salamov A."/>
            <person name="Aerts A."/>
            <person name="Riley R."/>
            <person name="Clum A."/>
            <person name="Lindquist E."/>
            <person name="Ence D."/>
            <person name="Campbell M."/>
            <person name="Kronenberg Z."/>
            <person name="Feau N."/>
            <person name="Dhillon B."/>
            <person name="Hamelin R."/>
            <person name="Burleigh J."/>
            <person name="Smith J."/>
            <person name="Yandell M."/>
            <person name="Nelson C."/>
            <person name="Grigoriev I."/>
            <person name="Davis J."/>
        </authorList>
    </citation>
    <scope>NUCLEOTIDE SEQUENCE</scope>
    <source>
        <strain evidence="6">G11</strain>
    </source>
</reference>
<dbReference type="SUPFAM" id="SSF46911">
    <property type="entry name" value="Ribosomal protein S18"/>
    <property type="match status" value="1"/>
</dbReference>
<dbReference type="PANTHER" id="PTHR13479">
    <property type="entry name" value="30S RIBOSOMAL PROTEIN S18"/>
    <property type="match status" value="1"/>
</dbReference>
<evidence type="ECO:0000256" key="4">
    <source>
        <dbReference type="ARBA" id="ARBA00035264"/>
    </source>
</evidence>
<comment type="similarity">
    <text evidence="1">Belongs to the bacterial ribosomal protein bS18 family.</text>
</comment>
<dbReference type="GO" id="GO:0070181">
    <property type="term" value="F:small ribosomal subunit rRNA binding"/>
    <property type="evidence" value="ECO:0007669"/>
    <property type="project" value="TreeGrafter"/>
</dbReference>
<dbReference type="Gene3D" id="4.10.640.10">
    <property type="entry name" value="Ribosomal protein S18"/>
    <property type="match status" value="1"/>
</dbReference>
<evidence type="ECO:0000256" key="1">
    <source>
        <dbReference type="ARBA" id="ARBA00005589"/>
    </source>
</evidence>